<feature type="transmembrane region" description="Helical" evidence="2">
    <location>
        <begin position="164"/>
        <end position="181"/>
    </location>
</feature>
<organism evidence="4 5">
    <name type="scientific">Secundilactobacillus mixtipabuli</name>
    <dbReference type="NCBI Taxonomy" id="1435342"/>
    <lineage>
        <taxon>Bacteria</taxon>
        <taxon>Bacillati</taxon>
        <taxon>Bacillota</taxon>
        <taxon>Bacilli</taxon>
        <taxon>Lactobacillales</taxon>
        <taxon>Lactobacillaceae</taxon>
        <taxon>Secundilactobacillus</taxon>
    </lineage>
</organism>
<dbReference type="InterPro" id="IPR026870">
    <property type="entry name" value="Zinc_ribbon_dom"/>
</dbReference>
<evidence type="ECO:0000313" key="4">
    <source>
        <dbReference type="EMBL" id="GAW98366.1"/>
    </source>
</evidence>
<dbReference type="OrthoDB" id="2280551at2"/>
<name>A0A1Z5I9A7_9LACO</name>
<dbReference type="RefSeq" id="WP_089108199.1">
    <property type="nucleotide sequence ID" value="NZ_BCMF01000002.1"/>
</dbReference>
<feature type="compositionally biased region" description="Polar residues" evidence="1">
    <location>
        <begin position="129"/>
        <end position="149"/>
    </location>
</feature>
<proteinExistence type="predicted"/>
<keyword evidence="2" id="KW-1133">Transmembrane helix</keyword>
<keyword evidence="2" id="KW-0812">Transmembrane</keyword>
<feature type="transmembrane region" description="Helical" evidence="2">
    <location>
        <begin position="268"/>
        <end position="296"/>
    </location>
</feature>
<protein>
    <recommendedName>
        <fullName evidence="3">Zinc-ribbon domain-containing protein</fullName>
    </recommendedName>
</protein>
<feature type="transmembrane region" description="Helical" evidence="2">
    <location>
        <begin position="207"/>
        <end position="231"/>
    </location>
</feature>
<keyword evidence="2" id="KW-0472">Membrane</keyword>
<sequence length="306" mass="33844">MATMTCPQCGHIIPADSAFCPDCGFKLGDNMTQSASRLAHNDDAQLRRSKRMTNSWQQRLIPSLSHLKQVGRFTLANGWLILVAYAATLILNEWRWEIFGVFIVIAYCYPLLSGKQSFFNSRQQRVEQPASQSEPRQAERATSQVQYSDSAKPRRFRFHSNGEFQVGSVLIIPSLLGYLITKQMLNKRGIDSSQIFNQTGLGFTADAYFICLGVLGIATAMVLGGTVKALTHHAFGGHQLKRWGIVTAVLTILFAITMYQNATTATTIGSLVSSIGAVVIPFLPWLAAIFYALGIIKNSFTPQRMV</sequence>
<reference evidence="4 5" key="1">
    <citation type="submission" date="2015-11" db="EMBL/GenBank/DDBJ databases">
        <title>Draft genome sequences of new species of the genus Lactobacillus isolated from orchardgrass silage.</title>
        <authorList>
            <person name="Tohno M."/>
            <person name="Tanizawa Y."/>
            <person name="Arita M."/>
        </authorList>
    </citation>
    <scope>NUCLEOTIDE SEQUENCE [LARGE SCALE GENOMIC DNA]</scope>
    <source>
        <strain evidence="4 5">IWT30</strain>
    </source>
</reference>
<dbReference type="Pfam" id="PF13240">
    <property type="entry name" value="Zn_Ribbon_1"/>
    <property type="match status" value="1"/>
</dbReference>
<feature type="transmembrane region" description="Helical" evidence="2">
    <location>
        <begin position="94"/>
        <end position="112"/>
    </location>
</feature>
<gene>
    <name evidence="4" type="ORF">IWT30_00311</name>
</gene>
<accession>A0A1Z5I9A7</accession>
<feature type="transmembrane region" description="Helical" evidence="2">
    <location>
        <begin position="70"/>
        <end position="88"/>
    </location>
</feature>
<comment type="caution">
    <text evidence="4">The sequence shown here is derived from an EMBL/GenBank/DDBJ whole genome shotgun (WGS) entry which is preliminary data.</text>
</comment>
<feature type="transmembrane region" description="Helical" evidence="2">
    <location>
        <begin position="243"/>
        <end position="262"/>
    </location>
</feature>
<feature type="region of interest" description="Disordered" evidence="1">
    <location>
        <begin position="123"/>
        <end position="151"/>
    </location>
</feature>
<dbReference type="AlphaFoldDB" id="A0A1Z5I9A7"/>
<evidence type="ECO:0000256" key="2">
    <source>
        <dbReference type="SAM" id="Phobius"/>
    </source>
</evidence>
<evidence type="ECO:0000313" key="5">
    <source>
        <dbReference type="Proteomes" id="UP000198374"/>
    </source>
</evidence>
<dbReference type="Proteomes" id="UP000198374">
    <property type="component" value="Unassembled WGS sequence"/>
</dbReference>
<feature type="domain" description="Zinc-ribbon" evidence="3">
    <location>
        <begin position="6"/>
        <end position="27"/>
    </location>
</feature>
<evidence type="ECO:0000259" key="3">
    <source>
        <dbReference type="Pfam" id="PF13240"/>
    </source>
</evidence>
<dbReference type="EMBL" id="BCMF01000002">
    <property type="protein sequence ID" value="GAW98366.1"/>
    <property type="molecule type" value="Genomic_DNA"/>
</dbReference>
<evidence type="ECO:0000256" key="1">
    <source>
        <dbReference type="SAM" id="MobiDB-lite"/>
    </source>
</evidence>
<keyword evidence="5" id="KW-1185">Reference proteome</keyword>